<dbReference type="InterPro" id="IPR004843">
    <property type="entry name" value="Calcineurin-like_PHP"/>
</dbReference>
<comment type="subunit">
    <text evidence="3">Monomer.</text>
</comment>
<protein>
    <recommendedName>
        <fullName evidence="7">Manganese-dependent ADP-ribose/CDP-alcohol diphosphatase</fullName>
        <ecNumber evidence="5">3.6.1.13</ecNumber>
        <ecNumber evidence="4">3.6.1.16</ecNumber>
        <ecNumber evidence="6">3.6.1.53</ecNumber>
    </recommendedName>
    <alternativeName>
        <fullName evidence="12">ADPRibase-Mn</fullName>
    </alternativeName>
    <alternativeName>
        <fullName evidence="11">CDP-choline phosphohydrolase</fullName>
    </alternativeName>
</protein>
<feature type="region of interest" description="Disordered" evidence="17">
    <location>
        <begin position="1"/>
        <end position="26"/>
    </location>
</feature>
<evidence type="ECO:0000256" key="11">
    <source>
        <dbReference type="ARBA" id="ARBA00030848"/>
    </source>
</evidence>
<reference evidence="19 20" key="1">
    <citation type="journal article" date="2024" name="Nat. Commun.">
        <title>Phylogenomics reveals the evolutionary origins of lichenization in chlorophyte algae.</title>
        <authorList>
            <person name="Puginier C."/>
            <person name="Libourel C."/>
            <person name="Otte J."/>
            <person name="Skaloud P."/>
            <person name="Haon M."/>
            <person name="Grisel S."/>
            <person name="Petersen M."/>
            <person name="Berrin J.G."/>
            <person name="Delaux P.M."/>
            <person name="Dal Grande F."/>
            <person name="Keller J."/>
        </authorList>
    </citation>
    <scope>NUCLEOTIDE SEQUENCE [LARGE SCALE GENOMIC DNA]</scope>
    <source>
        <strain evidence="19 20">SAG 2043</strain>
    </source>
</reference>
<proteinExistence type="inferred from homology"/>
<comment type="catalytic activity">
    <reaction evidence="13">
        <text>CDP-glycerol + H2O = sn-glycerol 3-phosphate + CMP + 2 H(+)</text>
        <dbReference type="Rhea" id="RHEA:21692"/>
        <dbReference type="ChEBI" id="CHEBI:15377"/>
        <dbReference type="ChEBI" id="CHEBI:15378"/>
        <dbReference type="ChEBI" id="CHEBI:57597"/>
        <dbReference type="ChEBI" id="CHEBI:58311"/>
        <dbReference type="ChEBI" id="CHEBI:60377"/>
        <dbReference type="EC" id="3.6.1.16"/>
    </reaction>
</comment>
<dbReference type="EMBL" id="JALJOR010000011">
    <property type="protein sequence ID" value="KAK9808721.1"/>
    <property type="molecule type" value="Genomic_DNA"/>
</dbReference>
<dbReference type="Pfam" id="PF00149">
    <property type="entry name" value="Metallophos"/>
    <property type="match status" value="1"/>
</dbReference>
<comment type="catalytic activity">
    <reaction evidence="16">
        <text>ADP-D-ribose + H2O = D-ribose 5-phosphate + AMP + 2 H(+)</text>
        <dbReference type="Rhea" id="RHEA:10412"/>
        <dbReference type="ChEBI" id="CHEBI:15377"/>
        <dbReference type="ChEBI" id="CHEBI:15378"/>
        <dbReference type="ChEBI" id="CHEBI:57967"/>
        <dbReference type="ChEBI" id="CHEBI:78346"/>
        <dbReference type="ChEBI" id="CHEBI:456215"/>
        <dbReference type="EC" id="3.6.1.13"/>
    </reaction>
</comment>
<accession>A0AAW1P6U7</accession>
<evidence type="ECO:0000256" key="5">
    <source>
        <dbReference type="ARBA" id="ARBA00012453"/>
    </source>
</evidence>
<evidence type="ECO:0000256" key="9">
    <source>
        <dbReference type="ARBA" id="ARBA00022801"/>
    </source>
</evidence>
<name>A0AAW1P6U7_9CHLO</name>
<evidence type="ECO:0000256" key="10">
    <source>
        <dbReference type="ARBA" id="ARBA00022833"/>
    </source>
</evidence>
<comment type="catalytic activity">
    <reaction evidence="15">
        <text>ADP-D-ribose + H2O = D-ribose 5-phosphate + AMP + 2 H(+)</text>
        <dbReference type="Rhea" id="RHEA:10412"/>
        <dbReference type="ChEBI" id="CHEBI:15377"/>
        <dbReference type="ChEBI" id="CHEBI:15378"/>
        <dbReference type="ChEBI" id="CHEBI:57967"/>
        <dbReference type="ChEBI" id="CHEBI:78346"/>
        <dbReference type="ChEBI" id="CHEBI:456215"/>
        <dbReference type="EC" id="3.6.1.53"/>
    </reaction>
</comment>
<dbReference type="GO" id="GO:0047734">
    <property type="term" value="F:CDP-glycerol diphosphatase activity"/>
    <property type="evidence" value="ECO:0007669"/>
    <property type="project" value="UniProtKB-EC"/>
</dbReference>
<dbReference type="EC" id="3.6.1.13" evidence="5"/>
<dbReference type="GO" id="GO:0008663">
    <property type="term" value="F:2',3'-cyclic-nucleotide 2'-phosphodiesterase activity"/>
    <property type="evidence" value="ECO:0007669"/>
    <property type="project" value="TreeGrafter"/>
</dbReference>
<comment type="catalytic activity">
    <reaction evidence="14">
        <text>CDP-choline + H2O = phosphocholine + CMP + 2 H(+)</text>
        <dbReference type="Rhea" id="RHEA:32487"/>
        <dbReference type="ChEBI" id="CHEBI:15377"/>
        <dbReference type="ChEBI" id="CHEBI:15378"/>
        <dbReference type="ChEBI" id="CHEBI:58779"/>
        <dbReference type="ChEBI" id="CHEBI:60377"/>
        <dbReference type="ChEBI" id="CHEBI:295975"/>
        <dbReference type="EC" id="3.6.1.53"/>
    </reaction>
</comment>
<keyword evidence="10" id="KW-0862">Zinc</keyword>
<dbReference type="AlphaFoldDB" id="A0AAW1P6U7"/>
<evidence type="ECO:0000256" key="17">
    <source>
        <dbReference type="SAM" id="MobiDB-lite"/>
    </source>
</evidence>
<dbReference type="EC" id="3.6.1.16" evidence="4"/>
<dbReference type="GO" id="GO:0030145">
    <property type="term" value="F:manganese ion binding"/>
    <property type="evidence" value="ECO:0007669"/>
    <property type="project" value="TreeGrafter"/>
</dbReference>
<evidence type="ECO:0000256" key="16">
    <source>
        <dbReference type="ARBA" id="ARBA00049546"/>
    </source>
</evidence>
<comment type="caution">
    <text evidence="19">The sequence shown here is derived from an EMBL/GenBank/DDBJ whole genome shotgun (WGS) entry which is preliminary data.</text>
</comment>
<dbReference type="InterPro" id="IPR041869">
    <property type="entry name" value="MPP_ADPRM"/>
</dbReference>
<dbReference type="Gene3D" id="3.60.21.10">
    <property type="match status" value="1"/>
</dbReference>
<evidence type="ECO:0000256" key="2">
    <source>
        <dbReference type="ARBA" id="ARBA00006362"/>
    </source>
</evidence>
<evidence type="ECO:0000256" key="15">
    <source>
        <dbReference type="ARBA" id="ARBA00047894"/>
    </source>
</evidence>
<dbReference type="GO" id="GO:0047631">
    <property type="term" value="F:ADP-ribose diphosphatase activity"/>
    <property type="evidence" value="ECO:0007669"/>
    <property type="project" value="UniProtKB-EC"/>
</dbReference>
<gene>
    <name evidence="19" type="ORF">WJX72_002505</name>
</gene>
<evidence type="ECO:0000256" key="3">
    <source>
        <dbReference type="ARBA" id="ARBA00011245"/>
    </source>
</evidence>
<organism evidence="19 20">
    <name type="scientific">[Myrmecia] bisecta</name>
    <dbReference type="NCBI Taxonomy" id="41462"/>
    <lineage>
        <taxon>Eukaryota</taxon>
        <taxon>Viridiplantae</taxon>
        <taxon>Chlorophyta</taxon>
        <taxon>core chlorophytes</taxon>
        <taxon>Trebouxiophyceae</taxon>
        <taxon>Trebouxiales</taxon>
        <taxon>Trebouxiaceae</taxon>
        <taxon>Myrmecia</taxon>
    </lineage>
</organism>
<keyword evidence="8" id="KW-0479">Metal-binding</keyword>
<evidence type="ECO:0000256" key="7">
    <source>
        <dbReference type="ARBA" id="ARBA00016378"/>
    </source>
</evidence>
<comment type="cofactor">
    <cofactor evidence="1">
        <name>Mg(2+)</name>
        <dbReference type="ChEBI" id="CHEBI:18420"/>
    </cofactor>
</comment>
<evidence type="ECO:0000313" key="19">
    <source>
        <dbReference type="EMBL" id="KAK9808721.1"/>
    </source>
</evidence>
<dbReference type="Proteomes" id="UP001489004">
    <property type="component" value="Unassembled WGS sequence"/>
</dbReference>
<dbReference type="CDD" id="cd07396">
    <property type="entry name" value="MPP_Nbla03831"/>
    <property type="match status" value="1"/>
</dbReference>
<evidence type="ECO:0000256" key="13">
    <source>
        <dbReference type="ARBA" id="ARBA00047486"/>
    </source>
</evidence>
<dbReference type="PANTHER" id="PTHR16509:SF1">
    <property type="entry name" value="MANGANESE-DEPENDENT ADP-RIBOSE_CDP-ALCOHOL DIPHOSPHATASE"/>
    <property type="match status" value="1"/>
</dbReference>
<evidence type="ECO:0000256" key="4">
    <source>
        <dbReference type="ARBA" id="ARBA00012443"/>
    </source>
</evidence>
<comment type="similarity">
    <text evidence="2">Belongs to the ADPRibase-Mn family.</text>
</comment>
<evidence type="ECO:0000313" key="20">
    <source>
        <dbReference type="Proteomes" id="UP001489004"/>
    </source>
</evidence>
<dbReference type="SUPFAM" id="SSF56300">
    <property type="entry name" value="Metallo-dependent phosphatases"/>
    <property type="match status" value="1"/>
</dbReference>
<evidence type="ECO:0000256" key="8">
    <source>
        <dbReference type="ARBA" id="ARBA00022723"/>
    </source>
</evidence>
<dbReference type="InterPro" id="IPR029052">
    <property type="entry name" value="Metallo-depent_PP-like"/>
</dbReference>
<evidence type="ECO:0000256" key="6">
    <source>
        <dbReference type="ARBA" id="ARBA00012529"/>
    </source>
</evidence>
<keyword evidence="20" id="KW-1185">Reference proteome</keyword>
<evidence type="ECO:0000256" key="12">
    <source>
        <dbReference type="ARBA" id="ARBA00032579"/>
    </source>
</evidence>
<evidence type="ECO:0000259" key="18">
    <source>
        <dbReference type="Pfam" id="PF00149"/>
    </source>
</evidence>
<sequence>MSAAVAATETGTAHGSIRREEAQASVGATTNTGACNKLFSFGIMSDVQYADIPDGHSFHGIPRYYRGSKHALHRGVTGWIDQDVDFGMHFGDLIDGYQPKSESRAVLQALKAEFARLGKPVYHMLGNHCLYNLPREELNTQLGISGVDGGSYYSFSPHPRWRFVVLDGYEVSVLGWPAGHPLHEQAKRILDERNPHENKNSPEGLVGVARRFVRFGGGVSAQQVAWLQHQLADAKAEGQRVIVCCHLPLHPDTCLGTCLLWNYDEVLKVLQGAGNVAATFAGHIHDDAYALDETGIHHRVVNAILETPPGRDCYGWVDVYQDRLECTGVDNMQSYTLPLNSQPVVESSSLLAQRSL</sequence>
<keyword evidence="9" id="KW-0378">Hydrolase</keyword>
<dbReference type="EC" id="3.6.1.53" evidence="6"/>
<dbReference type="PANTHER" id="PTHR16509">
    <property type="match status" value="1"/>
</dbReference>
<feature type="domain" description="Calcineurin-like phosphoesterase" evidence="18">
    <location>
        <begin position="41"/>
        <end position="286"/>
    </location>
</feature>
<evidence type="ECO:0000256" key="14">
    <source>
        <dbReference type="ARBA" id="ARBA00047636"/>
    </source>
</evidence>
<evidence type="ECO:0000256" key="1">
    <source>
        <dbReference type="ARBA" id="ARBA00001946"/>
    </source>
</evidence>